<keyword evidence="4" id="KW-0547">Nucleotide-binding</keyword>
<dbReference type="PROSITE" id="PS51203">
    <property type="entry name" value="CS"/>
    <property type="match status" value="1"/>
</dbReference>
<evidence type="ECO:0000256" key="1">
    <source>
        <dbReference type="ARBA" id="ARBA00004463"/>
    </source>
</evidence>
<dbReference type="GO" id="GO:0006950">
    <property type="term" value="P:response to stress"/>
    <property type="evidence" value="ECO:0007669"/>
    <property type="project" value="UniProtKB-ARBA"/>
</dbReference>
<keyword evidence="4" id="KW-1070">Brassinosteroid signaling pathway</keyword>
<dbReference type="PANTHER" id="PTHR45863">
    <property type="entry name" value="SERINE/THREONINE-PROTEIN KINASE BSK5"/>
    <property type="match status" value="1"/>
</dbReference>
<dbReference type="InterPro" id="IPR045845">
    <property type="entry name" value="BSK"/>
</dbReference>
<feature type="compositionally biased region" description="Basic and acidic residues" evidence="5">
    <location>
        <begin position="66"/>
        <end position="104"/>
    </location>
</feature>
<keyword evidence="4" id="KW-0723">Serine/threonine-protein kinase</keyword>
<name>A0A8T1Y8G9_9BRAS</name>
<dbReference type="PANTHER" id="PTHR45863:SF7">
    <property type="entry name" value="SERINE_THREONINE-PROTEIN KINASE BSK5"/>
    <property type="match status" value="1"/>
</dbReference>
<comment type="caution">
    <text evidence="8">The sequence shown here is derived from an EMBL/GenBank/DDBJ whole genome shotgun (WGS) entry which is preliminary data.</text>
</comment>
<feature type="compositionally biased region" description="Basic and acidic residues" evidence="5">
    <location>
        <begin position="110"/>
        <end position="120"/>
    </location>
</feature>
<dbReference type="InterPro" id="IPR007052">
    <property type="entry name" value="CS_dom"/>
</dbReference>
<organism evidence="8 9">
    <name type="scientific">Arabidopsis thaliana x Arabidopsis arenosa</name>
    <dbReference type="NCBI Taxonomy" id="1240361"/>
    <lineage>
        <taxon>Eukaryota</taxon>
        <taxon>Viridiplantae</taxon>
        <taxon>Streptophyta</taxon>
        <taxon>Embryophyta</taxon>
        <taxon>Tracheophyta</taxon>
        <taxon>Spermatophyta</taxon>
        <taxon>Magnoliopsida</taxon>
        <taxon>eudicotyledons</taxon>
        <taxon>Gunneridae</taxon>
        <taxon>Pentapetalae</taxon>
        <taxon>rosids</taxon>
        <taxon>malvids</taxon>
        <taxon>Brassicales</taxon>
        <taxon>Brassicaceae</taxon>
        <taxon>Camelineae</taxon>
        <taxon>Arabidopsis</taxon>
    </lineage>
</organism>
<evidence type="ECO:0000256" key="3">
    <source>
        <dbReference type="ARBA" id="ARBA00053226"/>
    </source>
</evidence>
<dbReference type="Pfam" id="PF04969">
    <property type="entry name" value="CS"/>
    <property type="match status" value="1"/>
</dbReference>
<dbReference type="EMBL" id="JAEFBK010000012">
    <property type="protein sequence ID" value="KAG7541213.1"/>
    <property type="molecule type" value="Genomic_DNA"/>
</dbReference>
<proteinExistence type="inferred from homology"/>
<evidence type="ECO:0000259" key="6">
    <source>
        <dbReference type="PROSITE" id="PS50011"/>
    </source>
</evidence>
<keyword evidence="4" id="KW-0808">Transferase</keyword>
<reference evidence="8 9" key="1">
    <citation type="submission" date="2020-12" db="EMBL/GenBank/DDBJ databases">
        <title>Concerted genomic and epigenomic changes stabilize Arabidopsis allopolyploids.</title>
        <authorList>
            <person name="Chen Z."/>
        </authorList>
    </citation>
    <scope>NUCLEOTIDE SEQUENCE [LARGE SCALE GENOMIC DNA]</scope>
    <source>
        <strain evidence="8">Allo738</strain>
        <tissue evidence="8">Leaf</tissue>
    </source>
</reference>
<dbReference type="Pfam" id="PF07714">
    <property type="entry name" value="PK_Tyr_Ser-Thr"/>
    <property type="match status" value="1"/>
</dbReference>
<gene>
    <name evidence="8" type="ORF">ISN45_Aa07g013390</name>
</gene>
<feature type="domain" description="CS" evidence="7">
    <location>
        <begin position="131"/>
        <end position="220"/>
    </location>
</feature>
<keyword evidence="9" id="KW-1185">Reference proteome</keyword>
<dbReference type="GO" id="GO:0012505">
    <property type="term" value="C:endomembrane system"/>
    <property type="evidence" value="ECO:0007669"/>
    <property type="project" value="UniProtKB-SubCell"/>
</dbReference>
<evidence type="ECO:0000256" key="2">
    <source>
        <dbReference type="ARBA" id="ARBA00022490"/>
    </source>
</evidence>
<comment type="function">
    <text evidence="4">Serine/threonine kinase that acts as positive regulator of brassinosteroid (BR) signaling downstream of the receptor kinase BRI1.</text>
</comment>
<keyword evidence="2" id="KW-0963">Cytoplasm</keyword>
<dbReference type="FunFam" id="2.60.40.790:FF:000001">
    <property type="entry name" value="Nuclear migration protein nudC"/>
    <property type="match status" value="1"/>
</dbReference>
<keyword evidence="4" id="KW-0519">Myristate</keyword>
<keyword evidence="4" id="KW-0067">ATP-binding</keyword>
<accession>A0A8T1Y8G9</accession>
<comment type="function">
    <text evidence="3">Small heat shock protein required for the establishment of auxin gradients and for patterning of the apical domain of the embryo. Involved in the specification of the cotyledon primordia. Also required for normal inflorescence and floral meristem function, normal developmental patterning and thermotolerance. Acts as a molecular chaperone.</text>
</comment>
<keyword evidence="4" id="KW-1003">Cell membrane</keyword>
<dbReference type="InterPro" id="IPR000719">
    <property type="entry name" value="Prot_kinase_dom"/>
</dbReference>
<dbReference type="CDD" id="cd06467">
    <property type="entry name" value="p23_NUDC_like"/>
    <property type="match status" value="1"/>
</dbReference>
<feature type="region of interest" description="Disordered" evidence="5">
    <location>
        <begin position="66"/>
        <end position="126"/>
    </location>
</feature>
<dbReference type="GO" id="GO:0004674">
    <property type="term" value="F:protein serine/threonine kinase activity"/>
    <property type="evidence" value="ECO:0007669"/>
    <property type="project" value="UniProtKB-UniRule"/>
</dbReference>
<comment type="subunit">
    <text evidence="4">Interacts with BRI1.</text>
</comment>
<evidence type="ECO:0000313" key="9">
    <source>
        <dbReference type="Proteomes" id="UP000694240"/>
    </source>
</evidence>
<dbReference type="EC" id="2.7.11.1" evidence="4"/>
<evidence type="ECO:0000313" key="8">
    <source>
        <dbReference type="EMBL" id="KAG7541213.1"/>
    </source>
</evidence>
<comment type="catalytic activity">
    <reaction evidence="4">
        <text>L-seryl-[protein] + ATP = O-phospho-L-seryl-[protein] + ADP + H(+)</text>
        <dbReference type="Rhea" id="RHEA:17989"/>
        <dbReference type="Rhea" id="RHEA-COMP:9863"/>
        <dbReference type="Rhea" id="RHEA-COMP:11604"/>
        <dbReference type="ChEBI" id="CHEBI:15378"/>
        <dbReference type="ChEBI" id="CHEBI:29999"/>
        <dbReference type="ChEBI" id="CHEBI:30616"/>
        <dbReference type="ChEBI" id="CHEBI:83421"/>
        <dbReference type="ChEBI" id="CHEBI:456216"/>
        <dbReference type="EC" id="2.7.11.1"/>
    </reaction>
</comment>
<comment type="catalytic activity">
    <reaction evidence="4">
        <text>L-threonyl-[protein] + ATP = O-phospho-L-threonyl-[protein] + ADP + H(+)</text>
        <dbReference type="Rhea" id="RHEA:46608"/>
        <dbReference type="Rhea" id="RHEA-COMP:11060"/>
        <dbReference type="Rhea" id="RHEA-COMP:11605"/>
        <dbReference type="ChEBI" id="CHEBI:15378"/>
        <dbReference type="ChEBI" id="CHEBI:30013"/>
        <dbReference type="ChEBI" id="CHEBI:30616"/>
        <dbReference type="ChEBI" id="CHEBI:61977"/>
        <dbReference type="ChEBI" id="CHEBI:456216"/>
        <dbReference type="EC" id="2.7.11.1"/>
    </reaction>
</comment>
<evidence type="ECO:0000256" key="4">
    <source>
        <dbReference type="RuleBase" id="RU369005"/>
    </source>
</evidence>
<keyword evidence="4" id="KW-0449">Lipoprotein</keyword>
<dbReference type="Proteomes" id="UP000694240">
    <property type="component" value="Chromosome 12"/>
</dbReference>
<dbReference type="GO" id="GO:0009742">
    <property type="term" value="P:brassinosteroid mediated signaling pathway"/>
    <property type="evidence" value="ECO:0007669"/>
    <property type="project" value="UniProtKB-UniRule"/>
</dbReference>
<dbReference type="AlphaFoldDB" id="A0A8T1Y8G9"/>
<dbReference type="GO" id="GO:0005524">
    <property type="term" value="F:ATP binding"/>
    <property type="evidence" value="ECO:0007669"/>
    <property type="project" value="UniProtKB-UniRule"/>
</dbReference>
<dbReference type="PROSITE" id="PS50011">
    <property type="entry name" value="PROTEIN_KINASE_DOM"/>
    <property type="match status" value="1"/>
</dbReference>
<dbReference type="GO" id="GO:0106310">
    <property type="term" value="F:protein serine kinase activity"/>
    <property type="evidence" value="ECO:0007669"/>
    <property type="project" value="UniProtKB-UniRule"/>
</dbReference>
<keyword evidence="4" id="KW-0472">Membrane</keyword>
<comment type="similarity">
    <text evidence="4">Belongs to the protein kinase superfamily. Ser/Thr protein kinase family.</text>
</comment>
<dbReference type="InterPro" id="IPR001245">
    <property type="entry name" value="Ser-Thr/Tyr_kinase_cat_dom"/>
</dbReference>
<keyword evidence="4" id="KW-0418">Kinase</keyword>
<sequence length="563" mass="64869">MAIISEMEEARPSMVPFSASFDPSNPLGFLEKVLDVIGKESNFLKKETAEKEIVAAVRAAKERLREAEKKKLEKESVRPMEVEKPKKESLKPMELEKPNEDSLKATDPMEVEKPKEEKESGPIVPNKGNGLDFEKYSWGQNLQEVTINIPVPEGTKSRSVTCEIKKNRLKVGLKGQDLIIDGEFFNSVKPDDCFWNIEDQKMISVLLTKQDQMEWWKYCVKGEPEIDTQKVEPETSKLGDLDPETRASVEKMMFDQRQKQMGLPTSDEIEKKDMLKKFMAQNPGMDFSNAISIKFRFWFNGGERRSVRRQGLIESARFLRCASSRRVMREPSMLVREAAAEQLEERQSDWAYFKPRHSRSAWPDTRQFLEEAKAVGQLRNERLANLIGFCCEGDERLLVAEFMPFETLSKHLFHWDSQPMKWSMRLRVALYLAQALEYCSSKGRALYHDLNAYRILFDQDGNPRLSCFGLMKNSRDGKSYSTNLAFTPPEYLRTGRVIPESVVYSFGTLLLDLLSGKHIPPSHALDLIRGKNFLMLMDSCLDGHYMQPMQEDEQAWMGYISRS</sequence>
<dbReference type="GO" id="GO:0005886">
    <property type="term" value="C:plasma membrane"/>
    <property type="evidence" value="ECO:0007669"/>
    <property type="project" value="UniProtKB-SubCell"/>
</dbReference>
<evidence type="ECO:0000256" key="5">
    <source>
        <dbReference type="SAM" id="MobiDB-lite"/>
    </source>
</evidence>
<protein>
    <recommendedName>
        <fullName evidence="4">Serine/threonine-protein kinase BSK</fullName>
        <ecNumber evidence="4">2.7.11.1</ecNumber>
    </recommendedName>
    <alternativeName>
        <fullName evidence="4">Brassinosteroid-signaling kinase</fullName>
    </alternativeName>
</protein>
<comment type="subcellular location">
    <subcellularLocation>
        <location evidence="4">Cell membrane</location>
        <topology evidence="4">Lipid-anchor</topology>
    </subcellularLocation>
    <subcellularLocation>
        <location evidence="1">Cytoplasmic granule</location>
    </subcellularLocation>
</comment>
<feature type="domain" description="Protein kinase" evidence="6">
    <location>
        <begin position="313"/>
        <end position="563"/>
    </location>
</feature>
<evidence type="ECO:0000259" key="7">
    <source>
        <dbReference type="PROSITE" id="PS51203"/>
    </source>
</evidence>